<dbReference type="GO" id="GO:0006352">
    <property type="term" value="P:DNA-templated transcription initiation"/>
    <property type="evidence" value="ECO:0007669"/>
    <property type="project" value="InterPro"/>
</dbReference>
<name>A0A4U3L1G8_9BACT</name>
<proteinExistence type="inferred from homology"/>
<protein>
    <submittedName>
        <fullName evidence="7">RNA polymerase sigma factor</fullName>
    </submittedName>
</protein>
<evidence type="ECO:0000256" key="3">
    <source>
        <dbReference type="ARBA" id="ARBA00023082"/>
    </source>
</evidence>
<comment type="caution">
    <text evidence="7">The sequence shown here is derived from an EMBL/GenBank/DDBJ whole genome shotgun (WGS) entry which is preliminary data.</text>
</comment>
<dbReference type="Pfam" id="PF08281">
    <property type="entry name" value="Sigma70_r4_2"/>
    <property type="match status" value="1"/>
</dbReference>
<comment type="similarity">
    <text evidence="1">Belongs to the sigma-70 factor family. ECF subfamily.</text>
</comment>
<dbReference type="InterPro" id="IPR014284">
    <property type="entry name" value="RNA_pol_sigma-70_dom"/>
</dbReference>
<dbReference type="Gene3D" id="1.10.10.10">
    <property type="entry name" value="Winged helix-like DNA-binding domain superfamily/Winged helix DNA-binding domain"/>
    <property type="match status" value="1"/>
</dbReference>
<dbReference type="InterPro" id="IPR007627">
    <property type="entry name" value="RNA_pol_sigma70_r2"/>
</dbReference>
<dbReference type="RefSeq" id="WP_137261446.1">
    <property type="nucleotide sequence ID" value="NZ_SZQL01000006.1"/>
</dbReference>
<dbReference type="AlphaFoldDB" id="A0A4U3L1G8"/>
<dbReference type="InterPro" id="IPR039425">
    <property type="entry name" value="RNA_pol_sigma-70-like"/>
</dbReference>
<keyword evidence="4" id="KW-0804">Transcription</keyword>
<dbReference type="CDD" id="cd06171">
    <property type="entry name" value="Sigma70_r4"/>
    <property type="match status" value="1"/>
</dbReference>
<feature type="domain" description="RNA polymerase sigma factor 70 region 4 type 2" evidence="6">
    <location>
        <begin position="116"/>
        <end position="167"/>
    </location>
</feature>
<dbReference type="InterPro" id="IPR013324">
    <property type="entry name" value="RNA_pol_sigma_r3/r4-like"/>
</dbReference>
<evidence type="ECO:0000259" key="6">
    <source>
        <dbReference type="Pfam" id="PF08281"/>
    </source>
</evidence>
<keyword evidence="2" id="KW-0805">Transcription regulation</keyword>
<keyword evidence="8" id="KW-1185">Reference proteome</keyword>
<evidence type="ECO:0000256" key="4">
    <source>
        <dbReference type="ARBA" id="ARBA00023163"/>
    </source>
</evidence>
<dbReference type="SUPFAM" id="SSF88659">
    <property type="entry name" value="Sigma3 and sigma4 domains of RNA polymerase sigma factors"/>
    <property type="match status" value="1"/>
</dbReference>
<dbReference type="Proteomes" id="UP000305848">
    <property type="component" value="Unassembled WGS sequence"/>
</dbReference>
<evidence type="ECO:0000256" key="2">
    <source>
        <dbReference type="ARBA" id="ARBA00023015"/>
    </source>
</evidence>
<dbReference type="PANTHER" id="PTHR43133">
    <property type="entry name" value="RNA POLYMERASE ECF-TYPE SIGMA FACTO"/>
    <property type="match status" value="1"/>
</dbReference>
<organism evidence="7 8">
    <name type="scientific">Ilyomonas limi</name>
    <dbReference type="NCBI Taxonomy" id="2575867"/>
    <lineage>
        <taxon>Bacteria</taxon>
        <taxon>Pseudomonadati</taxon>
        <taxon>Bacteroidota</taxon>
        <taxon>Chitinophagia</taxon>
        <taxon>Chitinophagales</taxon>
        <taxon>Chitinophagaceae</taxon>
        <taxon>Ilyomonas</taxon>
    </lineage>
</organism>
<dbReference type="GO" id="GO:0016987">
    <property type="term" value="F:sigma factor activity"/>
    <property type="evidence" value="ECO:0007669"/>
    <property type="project" value="UniProtKB-KW"/>
</dbReference>
<dbReference type="Pfam" id="PF04542">
    <property type="entry name" value="Sigma70_r2"/>
    <property type="match status" value="1"/>
</dbReference>
<accession>A0A4U3L1G8</accession>
<dbReference type="SUPFAM" id="SSF88946">
    <property type="entry name" value="Sigma2 domain of RNA polymerase sigma factors"/>
    <property type="match status" value="1"/>
</dbReference>
<evidence type="ECO:0000313" key="8">
    <source>
        <dbReference type="Proteomes" id="UP000305848"/>
    </source>
</evidence>
<feature type="domain" description="RNA polymerase sigma-70 region 2" evidence="5">
    <location>
        <begin position="21"/>
        <end position="87"/>
    </location>
</feature>
<dbReference type="InterPro" id="IPR013249">
    <property type="entry name" value="RNA_pol_sigma70_r4_t2"/>
</dbReference>
<dbReference type="EMBL" id="SZQL01000006">
    <property type="protein sequence ID" value="TKK68825.1"/>
    <property type="molecule type" value="Genomic_DNA"/>
</dbReference>
<dbReference type="GO" id="GO:0003677">
    <property type="term" value="F:DNA binding"/>
    <property type="evidence" value="ECO:0007669"/>
    <property type="project" value="InterPro"/>
</dbReference>
<dbReference type="InterPro" id="IPR013325">
    <property type="entry name" value="RNA_pol_sigma_r2"/>
</dbReference>
<evidence type="ECO:0000259" key="5">
    <source>
        <dbReference type="Pfam" id="PF04542"/>
    </source>
</evidence>
<gene>
    <name evidence="7" type="ORF">FC093_09010</name>
</gene>
<dbReference type="NCBIfam" id="TIGR02937">
    <property type="entry name" value="sigma70-ECF"/>
    <property type="match status" value="1"/>
</dbReference>
<dbReference type="InterPro" id="IPR036388">
    <property type="entry name" value="WH-like_DNA-bd_sf"/>
</dbReference>
<keyword evidence="3" id="KW-0731">Sigma factor</keyword>
<sequence>MNTHTLVKACLKGNEQAQKQLYDAFAGQMMGVCYRFTKSTEDAEDVLQEGFIKVFTNLAQYKGDGELAAWIRKIMVNTALAYLKKNKHYSNELLIKEDHMHVVSDDHPEINVHVKELIEMIRQLPVGYQTIFNMHAIEGYSHMEIGQLLGVSESTSRSQYMRARNQLITWLQKQPGEFKKTSYA</sequence>
<dbReference type="OrthoDB" id="1056775at2"/>
<dbReference type="Gene3D" id="1.10.1740.10">
    <property type="match status" value="1"/>
</dbReference>
<evidence type="ECO:0000313" key="7">
    <source>
        <dbReference type="EMBL" id="TKK68825.1"/>
    </source>
</evidence>
<evidence type="ECO:0000256" key="1">
    <source>
        <dbReference type="ARBA" id="ARBA00010641"/>
    </source>
</evidence>
<reference evidence="7 8" key="1">
    <citation type="submission" date="2019-05" db="EMBL/GenBank/DDBJ databases">
        <title>Panacibacter sp. strain 17mud1-8 Genome sequencing and assembly.</title>
        <authorList>
            <person name="Chhetri G."/>
        </authorList>
    </citation>
    <scope>NUCLEOTIDE SEQUENCE [LARGE SCALE GENOMIC DNA]</scope>
    <source>
        <strain evidence="7 8">17mud1-8</strain>
    </source>
</reference>
<dbReference type="PANTHER" id="PTHR43133:SF46">
    <property type="entry name" value="RNA POLYMERASE SIGMA-70 FACTOR ECF SUBFAMILY"/>
    <property type="match status" value="1"/>
</dbReference>